<evidence type="ECO:0000256" key="2">
    <source>
        <dbReference type="ARBA" id="ARBA00022475"/>
    </source>
</evidence>
<evidence type="ECO:0000259" key="9">
    <source>
        <dbReference type="Pfam" id="PF12704"/>
    </source>
</evidence>
<evidence type="ECO:0000256" key="3">
    <source>
        <dbReference type="ARBA" id="ARBA00022692"/>
    </source>
</evidence>
<feature type="transmembrane region" description="Helical" evidence="7">
    <location>
        <begin position="367"/>
        <end position="389"/>
    </location>
</feature>
<dbReference type="RefSeq" id="WP_073577369.1">
    <property type="nucleotide sequence ID" value="NZ_BAAAJZ010000006.1"/>
</dbReference>
<feature type="domain" description="MacB-like periplasmic core" evidence="9">
    <location>
        <begin position="21"/>
        <end position="239"/>
    </location>
</feature>
<dbReference type="GO" id="GO:0022857">
    <property type="term" value="F:transmembrane transporter activity"/>
    <property type="evidence" value="ECO:0007669"/>
    <property type="project" value="TreeGrafter"/>
</dbReference>
<dbReference type="AlphaFoldDB" id="A0A852W4Z2"/>
<organism evidence="10 11">
    <name type="scientific">Pseudonocardia alni</name>
    <name type="common">Amycolata alni</name>
    <dbReference type="NCBI Taxonomy" id="33907"/>
    <lineage>
        <taxon>Bacteria</taxon>
        <taxon>Bacillati</taxon>
        <taxon>Actinomycetota</taxon>
        <taxon>Actinomycetes</taxon>
        <taxon>Pseudonocardiales</taxon>
        <taxon>Pseudonocardiaceae</taxon>
        <taxon>Pseudonocardia</taxon>
    </lineage>
</organism>
<evidence type="ECO:0000256" key="5">
    <source>
        <dbReference type="ARBA" id="ARBA00023136"/>
    </source>
</evidence>
<dbReference type="Pfam" id="PF12704">
    <property type="entry name" value="MacB_PCD"/>
    <property type="match status" value="1"/>
</dbReference>
<dbReference type="Pfam" id="PF02687">
    <property type="entry name" value="FtsX"/>
    <property type="match status" value="1"/>
</dbReference>
<proteinExistence type="inferred from homology"/>
<evidence type="ECO:0000256" key="4">
    <source>
        <dbReference type="ARBA" id="ARBA00022989"/>
    </source>
</evidence>
<evidence type="ECO:0000256" key="1">
    <source>
        <dbReference type="ARBA" id="ARBA00004651"/>
    </source>
</evidence>
<dbReference type="InterPro" id="IPR050250">
    <property type="entry name" value="Macrolide_Exporter_MacB"/>
</dbReference>
<keyword evidence="2" id="KW-1003">Cell membrane</keyword>
<evidence type="ECO:0000313" key="10">
    <source>
        <dbReference type="EMBL" id="NYG04188.1"/>
    </source>
</evidence>
<dbReference type="PANTHER" id="PTHR30572">
    <property type="entry name" value="MEMBRANE COMPONENT OF TRANSPORTER-RELATED"/>
    <property type="match status" value="1"/>
</dbReference>
<keyword evidence="5 7" id="KW-0472">Membrane</keyword>
<accession>A0A852W4Z2</accession>
<keyword evidence="4 7" id="KW-1133">Transmembrane helix</keyword>
<keyword evidence="3 7" id="KW-0812">Transmembrane</keyword>
<dbReference type="GeneID" id="98054147"/>
<feature type="transmembrane region" description="Helical" evidence="7">
    <location>
        <begin position="322"/>
        <end position="355"/>
    </location>
</feature>
<feature type="transmembrane region" description="Helical" evidence="7">
    <location>
        <begin position="270"/>
        <end position="301"/>
    </location>
</feature>
<dbReference type="EMBL" id="JACCCZ010000001">
    <property type="protein sequence ID" value="NYG04188.1"/>
    <property type="molecule type" value="Genomic_DNA"/>
</dbReference>
<reference evidence="10 11" key="1">
    <citation type="submission" date="2020-07" db="EMBL/GenBank/DDBJ databases">
        <title>Sequencing the genomes of 1000 actinobacteria strains.</title>
        <authorList>
            <person name="Klenk H.-P."/>
        </authorList>
    </citation>
    <scope>NUCLEOTIDE SEQUENCE [LARGE SCALE GENOMIC DNA]</scope>
    <source>
        <strain evidence="10 11">DSM 44749</strain>
    </source>
</reference>
<gene>
    <name evidence="10" type="ORF">HDA37_004473</name>
</gene>
<comment type="caution">
    <text evidence="10">The sequence shown here is derived from an EMBL/GenBank/DDBJ whole genome shotgun (WGS) entry which is preliminary data.</text>
</comment>
<evidence type="ECO:0000256" key="7">
    <source>
        <dbReference type="SAM" id="Phobius"/>
    </source>
</evidence>
<protein>
    <submittedName>
        <fullName evidence="10">ABC transport system permease protein</fullName>
    </submittedName>
</protein>
<comment type="similarity">
    <text evidence="6">Belongs to the ABC-4 integral membrane protein family.</text>
</comment>
<keyword evidence="11" id="KW-1185">Reference proteome</keyword>
<dbReference type="InterPro" id="IPR025857">
    <property type="entry name" value="MacB_PCD"/>
</dbReference>
<feature type="transmembrane region" description="Helical" evidence="7">
    <location>
        <begin position="21"/>
        <end position="41"/>
    </location>
</feature>
<dbReference type="GO" id="GO:0005886">
    <property type="term" value="C:plasma membrane"/>
    <property type="evidence" value="ECO:0007669"/>
    <property type="project" value="UniProtKB-SubCell"/>
</dbReference>
<dbReference type="PANTHER" id="PTHR30572:SF4">
    <property type="entry name" value="ABC TRANSPORTER PERMEASE YTRF"/>
    <property type="match status" value="1"/>
</dbReference>
<name>A0A852W4Z2_PSEA5</name>
<dbReference type="Proteomes" id="UP000549695">
    <property type="component" value="Unassembled WGS sequence"/>
</dbReference>
<evidence type="ECO:0000313" key="11">
    <source>
        <dbReference type="Proteomes" id="UP000549695"/>
    </source>
</evidence>
<sequence>MTIWESARIAVRGLRAGPLRSLLTMLGIIIGVAAVIVLVAFGNGLQRFVADAFGPLANQIQITPDRGGISGSGTPRDLTDADVRALRDRASAPAVASVSPTVTGSAQLQLAGGGSVRSGVTGADADYLDITNRELVVGSFFDDRQATTRAKVVVLGPNPVATLFGGRAGEALGSEVRIGRTSFRVIGVLAANGQQDDIAVMPLGAARAYLTGGGDVVDQITVRAVSTDAVPQAVEQVTTVLDDRHRIDDPQDRDYTVTALQSLLDQSSQVLSFVTIFVAAVAGISLLVGSIGVANIMLVTVTERTREIGIRKAIGARRRAILQQFLIEAMVLTGIGGVIGILVGVGVSVLAGIVLPRLVPDFPAPTVSAGSVVLAFGVSLLIGLLAGGFPANRAARMRPIDALRHQ</sequence>
<dbReference type="InterPro" id="IPR003838">
    <property type="entry name" value="ABC3_permease_C"/>
</dbReference>
<feature type="domain" description="ABC3 transporter permease C-terminal" evidence="8">
    <location>
        <begin position="280"/>
        <end position="398"/>
    </location>
</feature>
<evidence type="ECO:0000259" key="8">
    <source>
        <dbReference type="Pfam" id="PF02687"/>
    </source>
</evidence>
<comment type="subcellular location">
    <subcellularLocation>
        <location evidence="1">Cell membrane</location>
        <topology evidence="1">Multi-pass membrane protein</topology>
    </subcellularLocation>
</comment>
<evidence type="ECO:0000256" key="6">
    <source>
        <dbReference type="ARBA" id="ARBA00038076"/>
    </source>
</evidence>